<evidence type="ECO:0000256" key="1">
    <source>
        <dbReference type="ARBA" id="ARBA00023004"/>
    </source>
</evidence>
<name>A0A0B3VW60_9FIRM</name>
<comment type="caution">
    <text evidence="3">The sequence shown here is derived from an EMBL/GenBank/DDBJ whole genome shotgun (WGS) entry which is preliminary data.</text>
</comment>
<dbReference type="SUPFAM" id="SSF50037">
    <property type="entry name" value="C-terminal domain of transcriptional repressors"/>
    <property type="match status" value="1"/>
</dbReference>
<dbReference type="PANTHER" id="PTHR42954">
    <property type="entry name" value="FE(2+) TRANSPORT PROTEIN A"/>
    <property type="match status" value="1"/>
</dbReference>
<dbReference type="AlphaFoldDB" id="A0A0B3VW60"/>
<dbReference type="PANTHER" id="PTHR42954:SF2">
    <property type="entry name" value="FE(2+) TRANSPORT PROTEIN A"/>
    <property type="match status" value="1"/>
</dbReference>
<dbReference type="InterPro" id="IPR052713">
    <property type="entry name" value="FeoA"/>
</dbReference>
<organism evidence="3 4">
    <name type="scientific">Terrisporobacter othiniensis</name>
    <dbReference type="NCBI Taxonomy" id="1577792"/>
    <lineage>
        <taxon>Bacteria</taxon>
        <taxon>Bacillati</taxon>
        <taxon>Bacillota</taxon>
        <taxon>Clostridia</taxon>
        <taxon>Peptostreptococcales</taxon>
        <taxon>Peptostreptococcaceae</taxon>
        <taxon>Terrisporobacter</taxon>
    </lineage>
</organism>
<gene>
    <name evidence="3" type="ORF">QX51_10175</name>
</gene>
<protein>
    <submittedName>
        <fullName evidence="3">Iron transporter FeoA</fullName>
    </submittedName>
</protein>
<evidence type="ECO:0000313" key="4">
    <source>
        <dbReference type="Proteomes" id="UP000031189"/>
    </source>
</evidence>
<dbReference type="OrthoDB" id="9811076at2"/>
<dbReference type="Gene3D" id="2.30.30.90">
    <property type="match status" value="1"/>
</dbReference>
<sequence>MKKLTDIKVKNTVKVESLLSTGNLKERMLALGLTEGAEIDVLRKGPKNNLTVYNIRGSKIALRQEESNLILVSYI</sequence>
<dbReference type="GO" id="GO:0046914">
    <property type="term" value="F:transition metal ion binding"/>
    <property type="evidence" value="ECO:0007669"/>
    <property type="project" value="InterPro"/>
</dbReference>
<feature type="domain" description="Ferrous iron transporter FeoA-like" evidence="2">
    <location>
        <begin position="2"/>
        <end position="74"/>
    </location>
</feature>
<dbReference type="RefSeq" id="WP_039679811.1">
    <property type="nucleotide sequence ID" value="NZ_JAWGXO010000003.1"/>
</dbReference>
<dbReference type="SMART" id="SM00899">
    <property type="entry name" value="FeoA"/>
    <property type="match status" value="1"/>
</dbReference>
<reference evidence="3 4" key="1">
    <citation type="submission" date="2014-12" db="EMBL/GenBank/DDBJ databases">
        <title>Draft genome sequence of Terrisporobacter sp. 08-306576, isolated from the blood culture of a bacteremia patient.</title>
        <authorList>
            <person name="Lund L.C."/>
            <person name="Sydenham T.V."/>
            <person name="Hogh S.V."/>
            <person name="Skov M.N."/>
            <person name="Kemp M."/>
            <person name="Justesen U.S."/>
        </authorList>
    </citation>
    <scope>NUCLEOTIDE SEQUENCE [LARGE SCALE GENOMIC DNA]</scope>
    <source>
        <strain evidence="3 4">08-306576</strain>
    </source>
</reference>
<dbReference type="InterPro" id="IPR038157">
    <property type="entry name" value="FeoA_core_dom"/>
</dbReference>
<proteinExistence type="predicted"/>
<dbReference type="STRING" id="1577792.QX51_10175"/>
<dbReference type="Proteomes" id="UP000031189">
    <property type="component" value="Unassembled WGS sequence"/>
</dbReference>
<accession>A0A0B3VW60</accession>
<dbReference type="EMBL" id="JWHR01000093">
    <property type="protein sequence ID" value="KHS57053.1"/>
    <property type="molecule type" value="Genomic_DNA"/>
</dbReference>
<evidence type="ECO:0000313" key="3">
    <source>
        <dbReference type="EMBL" id="KHS57053.1"/>
    </source>
</evidence>
<dbReference type="InterPro" id="IPR008988">
    <property type="entry name" value="Transcriptional_repressor_C"/>
</dbReference>
<keyword evidence="1" id="KW-0408">Iron</keyword>
<evidence type="ECO:0000259" key="2">
    <source>
        <dbReference type="SMART" id="SM00899"/>
    </source>
</evidence>
<dbReference type="Pfam" id="PF04023">
    <property type="entry name" value="FeoA"/>
    <property type="match status" value="1"/>
</dbReference>
<dbReference type="InterPro" id="IPR007167">
    <property type="entry name" value="Fe-transptr_FeoA-like"/>
</dbReference>
<keyword evidence="4" id="KW-1185">Reference proteome</keyword>